<gene>
    <name evidence="1" type="ORF">EG799_13530</name>
</gene>
<evidence type="ECO:0000313" key="2">
    <source>
        <dbReference type="Proteomes" id="UP000275232"/>
    </source>
</evidence>
<evidence type="ECO:0008006" key="3">
    <source>
        <dbReference type="Google" id="ProtNLM"/>
    </source>
</evidence>
<dbReference type="AlphaFoldDB" id="A0A3N5CTL4"/>
<protein>
    <recommendedName>
        <fullName evidence="3">SIR2-like domain-containing protein</fullName>
    </recommendedName>
</protein>
<name>A0A3N5CTL4_9SPHN</name>
<reference evidence="1 2" key="1">
    <citation type="submission" date="2018-11" db="EMBL/GenBank/DDBJ databases">
        <title>Erythrobacter spongiae sp. nov., isolated from a marine sponge.</title>
        <authorList>
            <person name="Zhuang L."/>
            <person name="Luo L."/>
        </authorList>
    </citation>
    <scope>NUCLEOTIDE SEQUENCE [LARGE SCALE GENOMIC DNA]</scope>
    <source>
        <strain evidence="1 2">HN-E23</strain>
    </source>
</reference>
<comment type="caution">
    <text evidence="1">The sequence shown here is derived from an EMBL/GenBank/DDBJ whole genome shotgun (WGS) entry which is preliminary data.</text>
</comment>
<dbReference type="EMBL" id="RPFZ01000001">
    <property type="protein sequence ID" value="RPF72534.1"/>
    <property type="molecule type" value="Genomic_DNA"/>
</dbReference>
<sequence>MIRTKTTLVVGAGASEELGLPEGGEMLTRIAQSFDFRRLGSDLQTDDMVVFAQLFAQLEKEVGAPVAKLKAAAQSIRTASRISTSLDSVLEQLGDDPLVQAVGKLAIVHYTLRAEAKSPLAADPRDPGDLPIRGSENWLFQLGRVIVNGVARSKVDTCLDKLTVVYFGYDRAIEHFLPYAMHMAFGMGLGEARELVDAKLKIIRPYGCAGRLEWQAGEGAHADWGEADAAEIFALAEGIHTRAERLNDRTFNNLILGEVAASKRIVFAGFGFDPRDTAMLFDRNADVAPDLLVGLTNIEDQTRLAISRLLRRHTGVKDEAALRVQDLRAWQLLRDFALFLES</sequence>
<accession>A0A3N5CTL4</accession>
<dbReference type="RefSeq" id="WP_123882325.1">
    <property type="nucleotide sequence ID" value="NZ_RPFZ01000001.1"/>
</dbReference>
<keyword evidence="2" id="KW-1185">Reference proteome</keyword>
<dbReference type="OrthoDB" id="7060209at2"/>
<proteinExistence type="predicted"/>
<dbReference type="Proteomes" id="UP000275232">
    <property type="component" value="Unassembled WGS sequence"/>
</dbReference>
<evidence type="ECO:0000313" key="1">
    <source>
        <dbReference type="EMBL" id="RPF72534.1"/>
    </source>
</evidence>
<organism evidence="1 2">
    <name type="scientific">Aurantiacibacter spongiae</name>
    <dbReference type="NCBI Taxonomy" id="2488860"/>
    <lineage>
        <taxon>Bacteria</taxon>
        <taxon>Pseudomonadati</taxon>
        <taxon>Pseudomonadota</taxon>
        <taxon>Alphaproteobacteria</taxon>
        <taxon>Sphingomonadales</taxon>
        <taxon>Erythrobacteraceae</taxon>
        <taxon>Aurantiacibacter</taxon>
    </lineage>
</organism>